<dbReference type="EMBL" id="POUM01000012">
    <property type="protein sequence ID" value="PNF58789.1"/>
    <property type="molecule type" value="Genomic_DNA"/>
</dbReference>
<organism evidence="4 5">
    <name type="scientific">Stutzerimonas stutzeri</name>
    <name type="common">Pseudomonas stutzeri</name>
    <dbReference type="NCBI Taxonomy" id="316"/>
    <lineage>
        <taxon>Bacteria</taxon>
        <taxon>Pseudomonadati</taxon>
        <taxon>Pseudomonadota</taxon>
        <taxon>Gammaproteobacteria</taxon>
        <taxon>Pseudomonadales</taxon>
        <taxon>Pseudomonadaceae</taxon>
        <taxon>Stutzerimonas</taxon>
    </lineage>
</organism>
<dbReference type="GO" id="GO:0005737">
    <property type="term" value="C:cytoplasm"/>
    <property type="evidence" value="ECO:0007669"/>
    <property type="project" value="UniProtKB-SubCell"/>
</dbReference>
<dbReference type="HAMAP" id="MF_00518">
    <property type="entry name" value="Deacylase_Dtd"/>
    <property type="match status" value="1"/>
</dbReference>
<dbReference type="GO" id="GO:0106026">
    <property type="term" value="F:Gly-tRNA(Ala) deacylase activity"/>
    <property type="evidence" value="ECO:0007669"/>
    <property type="project" value="UniProtKB-UniRule"/>
</dbReference>
<dbReference type="GO" id="GO:0051500">
    <property type="term" value="F:D-tyrosyl-tRNA(Tyr) deacylase activity"/>
    <property type="evidence" value="ECO:0007669"/>
    <property type="project" value="TreeGrafter"/>
</dbReference>
<comment type="subunit">
    <text evidence="3">Homodimer.</text>
</comment>
<dbReference type="GO" id="GO:0019478">
    <property type="term" value="P:D-amino acid catabolic process"/>
    <property type="evidence" value="ECO:0007669"/>
    <property type="project" value="UniProtKB-UniRule"/>
</dbReference>
<evidence type="ECO:0000256" key="3">
    <source>
        <dbReference type="HAMAP-Rule" id="MF_00518"/>
    </source>
</evidence>
<dbReference type="PANTHER" id="PTHR10472">
    <property type="entry name" value="D-TYROSYL-TRNA TYR DEACYLASE"/>
    <property type="match status" value="1"/>
</dbReference>
<dbReference type="RefSeq" id="WP_102820989.1">
    <property type="nucleotide sequence ID" value="NZ_JAMOHR010000011.1"/>
</dbReference>
<keyword evidence="3" id="KW-0694">RNA-binding</keyword>
<dbReference type="GO" id="GO:0000049">
    <property type="term" value="F:tRNA binding"/>
    <property type="evidence" value="ECO:0007669"/>
    <property type="project" value="UniProtKB-UniRule"/>
</dbReference>
<name>A0A2N8RCI6_STUST</name>
<comment type="caution">
    <text evidence="4">The sequence shown here is derived from an EMBL/GenBank/DDBJ whole genome shotgun (WGS) entry which is preliminary data.</text>
</comment>
<accession>A0A2N8RCI6</accession>
<dbReference type="Proteomes" id="UP000236003">
    <property type="component" value="Unassembled WGS sequence"/>
</dbReference>
<dbReference type="NCBIfam" id="TIGR00256">
    <property type="entry name" value="D-aminoacyl-tRNA deacylase"/>
    <property type="match status" value="1"/>
</dbReference>
<feature type="short sequence motif" description="Gly-cisPro motif, important for rejection of L-amino acids" evidence="3">
    <location>
        <begin position="137"/>
        <end position="138"/>
    </location>
</feature>
<comment type="function">
    <text evidence="3">An aminoacyl-tRNA editing enzyme that deacylates mischarged D-aminoacyl-tRNAs. Also deacylates mischarged glycyl-tRNA(Ala), protecting cells against glycine mischarging by AlaRS. Acts via tRNA-based rather than protein-based catalysis; rejects L-amino acids rather than detecting D-amino acids in the active site. By recycling D-aminoacyl-tRNA to D-amino acids and free tRNA molecules, this enzyme counteracts the toxicity associated with the formation of D-aminoacyl-tRNA entities in vivo and helps enforce protein L-homochirality.</text>
</comment>
<comment type="domain">
    <text evidence="3">A Gly-cisPro motif from one monomer fits into the active site of the other monomer to allow specific chiral rejection of L-amino acids.</text>
</comment>
<evidence type="ECO:0000313" key="4">
    <source>
        <dbReference type="EMBL" id="PNF58789.1"/>
    </source>
</evidence>
<dbReference type="Pfam" id="PF02580">
    <property type="entry name" value="Tyr_Deacylase"/>
    <property type="match status" value="1"/>
</dbReference>
<comment type="catalytic activity">
    <reaction evidence="3">
        <text>a D-aminoacyl-tRNA + H2O = a tRNA + a D-alpha-amino acid + H(+)</text>
        <dbReference type="Rhea" id="RHEA:13953"/>
        <dbReference type="Rhea" id="RHEA-COMP:10123"/>
        <dbReference type="Rhea" id="RHEA-COMP:10124"/>
        <dbReference type="ChEBI" id="CHEBI:15377"/>
        <dbReference type="ChEBI" id="CHEBI:15378"/>
        <dbReference type="ChEBI" id="CHEBI:59871"/>
        <dbReference type="ChEBI" id="CHEBI:78442"/>
        <dbReference type="ChEBI" id="CHEBI:79333"/>
        <dbReference type="EC" id="3.1.1.96"/>
    </reaction>
</comment>
<evidence type="ECO:0000256" key="2">
    <source>
        <dbReference type="ARBA" id="ARBA00022801"/>
    </source>
</evidence>
<dbReference type="FunFam" id="3.50.80.10:FF:000001">
    <property type="entry name" value="D-aminoacyl-tRNA deacylase"/>
    <property type="match status" value="1"/>
</dbReference>
<dbReference type="InterPro" id="IPR003732">
    <property type="entry name" value="Daa-tRNA_deacyls_DTD"/>
</dbReference>
<dbReference type="EC" id="3.1.1.-" evidence="3"/>
<dbReference type="EC" id="3.1.1.96" evidence="3"/>
<dbReference type="CDD" id="cd00563">
    <property type="entry name" value="Dtyr_deacylase"/>
    <property type="match status" value="1"/>
</dbReference>
<keyword evidence="3" id="KW-0963">Cytoplasm</keyword>
<comment type="similarity">
    <text evidence="1 3">Belongs to the DTD family.</text>
</comment>
<dbReference type="GO" id="GO:0043908">
    <property type="term" value="F:Ser(Gly)-tRNA(Ala) hydrolase activity"/>
    <property type="evidence" value="ECO:0007669"/>
    <property type="project" value="UniProtKB-UniRule"/>
</dbReference>
<protein>
    <recommendedName>
        <fullName evidence="3">D-aminoacyl-tRNA deacylase</fullName>
        <shortName evidence="3">DTD</shortName>
        <ecNumber evidence="3">3.1.1.96</ecNumber>
    </recommendedName>
    <alternativeName>
        <fullName evidence="3">Gly-tRNA(Ala) deacylase</fullName>
        <ecNumber evidence="3">3.1.1.-</ecNumber>
    </alternativeName>
</protein>
<keyword evidence="2 3" id="KW-0378">Hydrolase</keyword>
<keyword evidence="3" id="KW-0820">tRNA-binding</keyword>
<comment type="subcellular location">
    <subcellularLocation>
        <location evidence="3">Cytoplasm</location>
    </subcellularLocation>
</comment>
<dbReference type="SUPFAM" id="SSF69500">
    <property type="entry name" value="DTD-like"/>
    <property type="match status" value="1"/>
</dbReference>
<comment type="catalytic activity">
    <reaction evidence="3">
        <text>glycyl-tRNA(Ala) + H2O = tRNA(Ala) + glycine + H(+)</text>
        <dbReference type="Rhea" id="RHEA:53744"/>
        <dbReference type="Rhea" id="RHEA-COMP:9657"/>
        <dbReference type="Rhea" id="RHEA-COMP:13640"/>
        <dbReference type="ChEBI" id="CHEBI:15377"/>
        <dbReference type="ChEBI" id="CHEBI:15378"/>
        <dbReference type="ChEBI" id="CHEBI:57305"/>
        <dbReference type="ChEBI" id="CHEBI:78442"/>
        <dbReference type="ChEBI" id="CHEBI:78522"/>
    </reaction>
</comment>
<dbReference type="Gene3D" id="3.50.80.10">
    <property type="entry name" value="D-tyrosyl-tRNA(Tyr) deacylase"/>
    <property type="match status" value="1"/>
</dbReference>
<reference evidence="4 5" key="1">
    <citation type="submission" date="2018-01" db="EMBL/GenBank/DDBJ databases">
        <title>Denitrification phenotypes of diverse strains of Pseudomonas stutzeri.</title>
        <authorList>
            <person name="Milligan D.A."/>
            <person name="Bergaust L."/>
            <person name="Bakken L.R."/>
            <person name="Frostegard A."/>
        </authorList>
    </citation>
    <scope>NUCLEOTIDE SEQUENCE [LARGE SCALE GENOMIC DNA]</scope>
    <source>
        <strain evidence="4 5">CCUG 44592</strain>
    </source>
</reference>
<evidence type="ECO:0000313" key="5">
    <source>
        <dbReference type="Proteomes" id="UP000236003"/>
    </source>
</evidence>
<dbReference type="AlphaFoldDB" id="A0A2N8RCI6"/>
<dbReference type="PANTHER" id="PTHR10472:SF5">
    <property type="entry name" value="D-AMINOACYL-TRNA DEACYLASE 1"/>
    <property type="match status" value="1"/>
</dbReference>
<gene>
    <name evidence="3" type="primary">dtd</name>
    <name evidence="4" type="ORF">CXK99_14425</name>
</gene>
<evidence type="ECO:0000256" key="1">
    <source>
        <dbReference type="ARBA" id="ARBA00009673"/>
    </source>
</evidence>
<dbReference type="InterPro" id="IPR023509">
    <property type="entry name" value="DTD-like_sf"/>
</dbReference>
<sequence>MKGLIQRVSQARVEVAGEVVGAIDQGLLVLVGVEREDDQARADKLLHKLLNYRIFGDDAGKMNRSLKDIGGGLLLVSQFTLVADTRSGLRPSFSSAAPPALGESLYDYLLTQARQQYPHVACGRFGAEMQVHMVNDGPVTFLIET</sequence>
<proteinExistence type="inferred from homology"/>